<dbReference type="PANTHER" id="PTHR46385">
    <property type="entry name" value="PAIRED MESODERM HOMEOBOX PROTEIN 1-RELATED"/>
    <property type="match status" value="1"/>
</dbReference>
<dbReference type="InterPro" id="IPR009057">
    <property type="entry name" value="Homeodomain-like_sf"/>
</dbReference>
<feature type="compositionally biased region" description="Basic residues" evidence="3">
    <location>
        <begin position="288"/>
        <end position="297"/>
    </location>
</feature>
<organism evidence="5 6">
    <name type="scientific">Ciona intestinalis</name>
    <name type="common">Transparent sea squirt</name>
    <name type="synonym">Ascidia intestinalis</name>
    <dbReference type="NCBI Taxonomy" id="7719"/>
    <lineage>
        <taxon>Eukaryota</taxon>
        <taxon>Metazoa</taxon>
        <taxon>Chordata</taxon>
        <taxon>Tunicata</taxon>
        <taxon>Ascidiacea</taxon>
        <taxon>Phlebobranchia</taxon>
        <taxon>Cionidae</taxon>
        <taxon>Ciona</taxon>
    </lineage>
</organism>
<dbReference type="Pfam" id="PF00046">
    <property type="entry name" value="Homeodomain"/>
    <property type="match status" value="1"/>
</dbReference>
<dbReference type="SUPFAM" id="SSF46689">
    <property type="entry name" value="Homeodomain-like"/>
    <property type="match status" value="1"/>
</dbReference>
<dbReference type="HOGENOM" id="CLU_859262_0_0_1"/>
<name>F6QRW4_CIOIN</name>
<dbReference type="Proteomes" id="UP000008144">
    <property type="component" value="Chromosome 1"/>
</dbReference>
<reference evidence="6" key="1">
    <citation type="journal article" date="2002" name="Science">
        <title>The draft genome of Ciona intestinalis: insights into chordate and vertebrate origins.</title>
        <authorList>
            <person name="Dehal P."/>
            <person name="Satou Y."/>
            <person name="Campbell R.K."/>
            <person name="Chapman J."/>
            <person name="Degnan B."/>
            <person name="De Tomaso A."/>
            <person name="Davidson B."/>
            <person name="Di Gregorio A."/>
            <person name="Gelpke M."/>
            <person name="Goodstein D.M."/>
            <person name="Harafuji N."/>
            <person name="Hastings K.E."/>
            <person name="Ho I."/>
            <person name="Hotta K."/>
            <person name="Huang W."/>
            <person name="Kawashima T."/>
            <person name="Lemaire P."/>
            <person name="Martinez D."/>
            <person name="Meinertzhagen I.A."/>
            <person name="Necula S."/>
            <person name="Nonaka M."/>
            <person name="Putnam N."/>
            <person name="Rash S."/>
            <person name="Saiga H."/>
            <person name="Satake M."/>
            <person name="Terry A."/>
            <person name="Yamada L."/>
            <person name="Wang H.G."/>
            <person name="Awazu S."/>
            <person name="Azumi K."/>
            <person name="Boore J."/>
            <person name="Branno M."/>
            <person name="Chin-Bow S."/>
            <person name="DeSantis R."/>
            <person name="Doyle S."/>
            <person name="Francino P."/>
            <person name="Keys D.N."/>
            <person name="Haga S."/>
            <person name="Hayashi H."/>
            <person name="Hino K."/>
            <person name="Imai K.S."/>
            <person name="Inaba K."/>
            <person name="Kano S."/>
            <person name="Kobayashi K."/>
            <person name="Kobayashi M."/>
            <person name="Lee B.I."/>
            <person name="Makabe K.W."/>
            <person name="Manohar C."/>
            <person name="Matassi G."/>
            <person name="Medina M."/>
            <person name="Mochizuki Y."/>
            <person name="Mount S."/>
            <person name="Morishita T."/>
            <person name="Miura S."/>
            <person name="Nakayama A."/>
            <person name="Nishizaka S."/>
            <person name="Nomoto H."/>
            <person name="Ohta F."/>
            <person name="Oishi K."/>
            <person name="Rigoutsos I."/>
            <person name="Sano M."/>
            <person name="Sasaki A."/>
            <person name="Sasakura Y."/>
            <person name="Shoguchi E."/>
            <person name="Shin-i T."/>
            <person name="Spagnuolo A."/>
            <person name="Stainier D."/>
            <person name="Suzuki M.M."/>
            <person name="Tassy O."/>
            <person name="Takatori N."/>
            <person name="Tokuoka M."/>
            <person name="Yagi K."/>
            <person name="Yoshizaki F."/>
            <person name="Wada S."/>
            <person name="Zhang C."/>
            <person name="Hyatt P.D."/>
            <person name="Larimer F."/>
            <person name="Detter C."/>
            <person name="Doggett N."/>
            <person name="Glavina T."/>
            <person name="Hawkins T."/>
            <person name="Richardson P."/>
            <person name="Lucas S."/>
            <person name="Kohara Y."/>
            <person name="Levine M."/>
            <person name="Satoh N."/>
            <person name="Rokhsar D.S."/>
        </authorList>
    </citation>
    <scope>NUCLEOTIDE SEQUENCE [LARGE SCALE GENOMIC DNA]</scope>
</reference>
<feature type="region of interest" description="Disordered" evidence="3">
    <location>
        <begin position="192"/>
        <end position="299"/>
    </location>
</feature>
<feature type="compositionally biased region" description="Basic and acidic residues" evidence="3">
    <location>
        <begin position="200"/>
        <end position="210"/>
    </location>
</feature>
<evidence type="ECO:0000313" key="6">
    <source>
        <dbReference type="Proteomes" id="UP000008144"/>
    </source>
</evidence>
<dbReference type="PANTHER" id="PTHR46385:SF4">
    <property type="entry name" value="PAIRED MESODERM HOMEOBOX PROTEIN 2-LIKE ISOFORM X1"/>
    <property type="match status" value="1"/>
</dbReference>
<dbReference type="EMBL" id="EAAA01000058">
    <property type="status" value="NOT_ANNOTATED_CDS"/>
    <property type="molecule type" value="Genomic_DNA"/>
</dbReference>
<keyword evidence="1 2" id="KW-0371">Homeobox</keyword>
<sequence>FTSNGGLVRTVLIADKKELPTCIWVMTEHSTARSFTVSCLLNLADEKATYAPGLNCKWPAMETESPDLTCSETNGENTAVFRPSCDIAKDSSAENTDHYTPRVHSSFPMHQSQTETLPQCVRAKQHSWGTETKAHDRGNWNPAFPSCAYARPEYTEHCTPCTDDPTELSMACENPKPEVKRLERLDKACEQARENSINTTEERSSWHDPHTSSLHTESASHESSPPSNGSPSAVKDTTESKACPDYDVLPYQNMTNNNKGDHDVFNPFMTSHGHHTDDASGHGGVSVPRKKQRRRTRTTFNSGQLAALERVFERTHYPDAFVRE</sequence>
<reference evidence="5" key="4">
    <citation type="submission" date="2025-09" db="UniProtKB">
        <authorList>
            <consortium name="Ensembl"/>
        </authorList>
    </citation>
    <scope>IDENTIFICATION</scope>
</reference>
<dbReference type="Ensembl" id="ENSCINT00000025446.2">
    <property type="protein sequence ID" value="ENSCINP00000025200.2"/>
    <property type="gene ID" value="ENSCING00000013809.2"/>
</dbReference>
<feature type="domain" description="Homeobox" evidence="4">
    <location>
        <begin position="291"/>
        <end position="324"/>
    </location>
</feature>
<evidence type="ECO:0000256" key="1">
    <source>
        <dbReference type="PROSITE-ProRule" id="PRU00108"/>
    </source>
</evidence>
<protein>
    <recommendedName>
        <fullName evidence="4">Homeobox domain-containing protein</fullName>
    </recommendedName>
</protein>
<evidence type="ECO:0000256" key="3">
    <source>
        <dbReference type="SAM" id="MobiDB-lite"/>
    </source>
</evidence>
<reference evidence="5" key="2">
    <citation type="journal article" date="2008" name="Genome Biol.">
        <title>Improved genome assembly and evidence-based global gene model set for the chordate Ciona intestinalis: new insight into intron and operon populations.</title>
        <authorList>
            <person name="Satou Y."/>
            <person name="Mineta K."/>
            <person name="Ogasawara M."/>
            <person name="Sasakura Y."/>
            <person name="Shoguchi E."/>
            <person name="Ueno K."/>
            <person name="Yamada L."/>
            <person name="Matsumoto J."/>
            <person name="Wasserscheid J."/>
            <person name="Dewar K."/>
            <person name="Wiley G.B."/>
            <person name="Macmil S.L."/>
            <person name="Roe B.A."/>
            <person name="Zeller R.W."/>
            <person name="Hastings K.E."/>
            <person name="Lemaire P."/>
            <person name="Lindquist E."/>
            <person name="Endo T."/>
            <person name="Hotta K."/>
            <person name="Inaba K."/>
        </authorList>
    </citation>
    <scope>NUCLEOTIDE SEQUENCE [LARGE SCALE GENOMIC DNA]</scope>
    <source>
        <strain evidence="5">wild type</strain>
    </source>
</reference>
<comment type="subcellular location">
    <subcellularLocation>
        <location evidence="1 2">Nucleus</location>
    </subcellularLocation>
</comment>
<evidence type="ECO:0000256" key="2">
    <source>
        <dbReference type="RuleBase" id="RU000682"/>
    </source>
</evidence>
<proteinExistence type="predicted"/>
<keyword evidence="1 2" id="KW-0238">DNA-binding</keyword>
<dbReference type="AlphaFoldDB" id="F6QRW4"/>
<feature type="compositionally biased region" description="Polar residues" evidence="3">
    <location>
        <begin position="211"/>
        <end position="231"/>
    </location>
</feature>
<reference evidence="5" key="3">
    <citation type="submission" date="2025-08" db="UniProtKB">
        <authorList>
            <consortium name="Ensembl"/>
        </authorList>
    </citation>
    <scope>IDENTIFICATION</scope>
</reference>
<accession>F6QRW4</accession>
<keyword evidence="1 2" id="KW-0539">Nucleus</keyword>
<dbReference type="Gene3D" id="1.10.10.60">
    <property type="entry name" value="Homeodomain-like"/>
    <property type="match status" value="1"/>
</dbReference>
<dbReference type="CDD" id="cd00086">
    <property type="entry name" value="homeodomain"/>
    <property type="match status" value="1"/>
</dbReference>
<keyword evidence="6" id="KW-1185">Reference proteome</keyword>
<dbReference type="PROSITE" id="PS50071">
    <property type="entry name" value="HOMEOBOX_2"/>
    <property type="match status" value="1"/>
</dbReference>
<dbReference type="InterPro" id="IPR043378">
    <property type="entry name" value="PRRX1/2"/>
</dbReference>
<evidence type="ECO:0000259" key="4">
    <source>
        <dbReference type="PROSITE" id="PS50071"/>
    </source>
</evidence>
<evidence type="ECO:0000313" key="5">
    <source>
        <dbReference type="Ensembl" id="ENSCINP00000025200.2"/>
    </source>
</evidence>
<dbReference type="InterPro" id="IPR001356">
    <property type="entry name" value="HD"/>
</dbReference>
<dbReference type="GO" id="GO:0003677">
    <property type="term" value="F:DNA binding"/>
    <property type="evidence" value="ECO:0007669"/>
    <property type="project" value="UniProtKB-UniRule"/>
</dbReference>
<dbReference type="InParanoid" id="F6QRW4"/>
<dbReference type="GO" id="GO:0005634">
    <property type="term" value="C:nucleus"/>
    <property type="evidence" value="ECO:0007669"/>
    <property type="project" value="UniProtKB-SubCell"/>
</dbReference>